<dbReference type="OrthoDB" id="657902at2759"/>
<evidence type="ECO:0000256" key="11">
    <source>
        <dbReference type="ARBA" id="ARBA00022816"/>
    </source>
</evidence>
<evidence type="ECO:0000313" key="20">
    <source>
        <dbReference type="EMBL" id="VDO03629.1"/>
    </source>
</evidence>
<evidence type="ECO:0000256" key="6">
    <source>
        <dbReference type="ARBA" id="ARBA00019964"/>
    </source>
</evidence>
<feature type="compositionally biased region" description="Basic and acidic residues" evidence="18">
    <location>
        <begin position="68"/>
        <end position="93"/>
    </location>
</feature>
<feature type="compositionally biased region" description="Basic and acidic residues" evidence="18">
    <location>
        <begin position="426"/>
        <end position="438"/>
    </location>
</feature>
<dbReference type="GO" id="GO:0000184">
    <property type="term" value="P:nuclear-transcribed mRNA catabolic process, nonsense-mediated decay"/>
    <property type="evidence" value="ECO:0007669"/>
    <property type="project" value="UniProtKB-KW"/>
</dbReference>
<evidence type="ECO:0000256" key="15">
    <source>
        <dbReference type="ARBA" id="ARBA00023187"/>
    </source>
</evidence>
<evidence type="ECO:0000256" key="5">
    <source>
        <dbReference type="ARBA" id="ARBA00009548"/>
    </source>
</evidence>
<keyword evidence="16" id="KW-0539">Nucleus</keyword>
<evidence type="ECO:0000256" key="12">
    <source>
        <dbReference type="ARBA" id="ARBA00022845"/>
    </source>
</evidence>
<dbReference type="GO" id="GO:0051028">
    <property type="term" value="P:mRNA transport"/>
    <property type="evidence" value="ECO:0007669"/>
    <property type="project" value="UniProtKB-KW"/>
</dbReference>
<dbReference type="GO" id="GO:0003729">
    <property type="term" value="F:mRNA binding"/>
    <property type="evidence" value="ECO:0007669"/>
    <property type="project" value="InterPro"/>
</dbReference>
<feature type="compositionally biased region" description="Acidic residues" evidence="18">
    <location>
        <begin position="127"/>
        <end position="156"/>
    </location>
</feature>
<feature type="compositionally biased region" description="Polar residues" evidence="18">
    <location>
        <begin position="1"/>
        <end position="10"/>
    </location>
</feature>
<sequence>MDTGMNASENSHSHSDDLDKGSDEQTGGESSSKKTSSEFDEAPAPNLHKNREKNDVPNKTSQAIMKLPKSENEPVVLDDKHEENSHAASRSDDSQGMQSFNTVFNAEEIDSNSKECEEDRDKHDEESQNIEAEEDLVYSGEGEEEEEYSDDEDEDVPIINRRRHFGDSDEEESCEEEEEEEIIQNEPHRDVTSETDDNSEQDQPQIEDRIADKEKNAEAEVGAKVKRPNRRDPTYVPREGAFFMHDARDASDNEENDERRQSLRPKPSKNRPGIAAKWSHDLYVEREQQPLSTNEIISRYGYNIRERRVDQIDEAASPASVQRRSNNHGGRGHRRFYKPSQNPPPKSKSVAFAENDFPSLQEAEELNREQGSRNSYHQRRGGFSFSRRGNSHPRSSDFHSNNPPKSEESQISQTEPQKRQIRGNKYQRDEGIRSDPQKRPHGRLYFHPGPSRRNQDPRPGVDVLTYNSNSKRYSTNRPQNSANSQSERQPTRQVVIRNQPKQNQRSQISRSYNNNRNAQRHEQNRGRQDCSDSRVDQSKG</sequence>
<evidence type="ECO:0000256" key="13">
    <source>
        <dbReference type="ARBA" id="ARBA00022884"/>
    </source>
</evidence>
<dbReference type="PANTHER" id="PTHR13434:SF0">
    <property type="entry name" value="PROTEIN CASC3"/>
    <property type="match status" value="1"/>
</dbReference>
<evidence type="ECO:0000256" key="3">
    <source>
        <dbReference type="ARBA" id="ARBA00004324"/>
    </source>
</evidence>
<evidence type="ECO:0000256" key="8">
    <source>
        <dbReference type="ARBA" id="ARBA00022490"/>
    </source>
</evidence>
<keyword evidence="15" id="KW-0508">mRNA splicing</keyword>
<dbReference type="SMART" id="SM01044">
    <property type="entry name" value="Btz"/>
    <property type="match status" value="1"/>
</dbReference>
<dbReference type="PANTHER" id="PTHR13434">
    <property type="entry name" value="PROTEIN CASC3"/>
    <property type="match status" value="1"/>
</dbReference>
<dbReference type="AlphaFoldDB" id="A0A0R3TKQ2"/>
<keyword evidence="8" id="KW-0963">Cytoplasm</keyword>
<keyword evidence="12" id="KW-0810">Translation regulation</keyword>
<feature type="region of interest" description="Disordered" evidence="18">
    <location>
        <begin position="1"/>
        <end position="278"/>
    </location>
</feature>
<organism evidence="22">
    <name type="scientific">Rodentolepis nana</name>
    <name type="common">Dwarf tapeworm</name>
    <name type="synonym">Hymenolepis nana</name>
    <dbReference type="NCBI Taxonomy" id="102285"/>
    <lineage>
        <taxon>Eukaryota</taxon>
        <taxon>Metazoa</taxon>
        <taxon>Spiralia</taxon>
        <taxon>Lophotrochozoa</taxon>
        <taxon>Platyhelminthes</taxon>
        <taxon>Cestoda</taxon>
        <taxon>Eucestoda</taxon>
        <taxon>Cyclophyllidea</taxon>
        <taxon>Hymenolepididae</taxon>
        <taxon>Rodentolepis</taxon>
    </lineage>
</organism>
<dbReference type="STRING" id="102285.A0A0R3TKQ2"/>
<dbReference type="GO" id="GO:0005681">
    <property type="term" value="C:spliceosomal complex"/>
    <property type="evidence" value="ECO:0007669"/>
    <property type="project" value="UniProtKB-KW"/>
</dbReference>
<dbReference type="GO" id="GO:0030425">
    <property type="term" value="C:dendrite"/>
    <property type="evidence" value="ECO:0007669"/>
    <property type="project" value="UniProtKB-SubCell"/>
</dbReference>
<feature type="compositionally biased region" description="Polar residues" evidence="18">
    <location>
        <begin position="499"/>
        <end position="517"/>
    </location>
</feature>
<feature type="compositionally biased region" description="Polar residues" evidence="18">
    <location>
        <begin position="398"/>
        <end position="415"/>
    </location>
</feature>
<evidence type="ECO:0000256" key="1">
    <source>
        <dbReference type="ARBA" id="ARBA00004210"/>
    </source>
</evidence>
<dbReference type="GO" id="GO:0008380">
    <property type="term" value="P:RNA splicing"/>
    <property type="evidence" value="ECO:0007669"/>
    <property type="project" value="UniProtKB-KW"/>
</dbReference>
<keyword evidence="17" id="KW-0966">Cell projection</keyword>
<accession>A0A0R3TKQ2</accession>
<reference evidence="20 21" key="2">
    <citation type="submission" date="2018-11" db="EMBL/GenBank/DDBJ databases">
        <authorList>
            <consortium name="Pathogen Informatics"/>
        </authorList>
    </citation>
    <scope>NUCLEOTIDE SEQUENCE [LARGE SCALE GENOMIC DNA]</scope>
</reference>
<evidence type="ECO:0000259" key="19">
    <source>
        <dbReference type="SMART" id="SM01044"/>
    </source>
</evidence>
<feature type="compositionally biased region" description="Basic and acidic residues" evidence="18">
    <location>
        <begin position="11"/>
        <end position="23"/>
    </location>
</feature>
<dbReference type="InterPro" id="IPR018545">
    <property type="entry name" value="Btz_dom"/>
</dbReference>
<feature type="compositionally biased region" description="Basic and acidic residues" evidence="18">
    <location>
        <begin position="519"/>
        <end position="540"/>
    </location>
</feature>
<dbReference type="GO" id="GO:0006417">
    <property type="term" value="P:regulation of translation"/>
    <property type="evidence" value="ECO:0007669"/>
    <property type="project" value="UniProtKB-KW"/>
</dbReference>
<dbReference type="Pfam" id="PF09405">
    <property type="entry name" value="Btz"/>
    <property type="match status" value="1"/>
</dbReference>
<feature type="compositionally biased region" description="Acidic residues" evidence="18">
    <location>
        <begin position="168"/>
        <end position="183"/>
    </location>
</feature>
<comment type="subcellular location">
    <subcellularLocation>
        <location evidence="2">Cell projection</location>
        <location evidence="2">Dendrite</location>
    </subcellularLocation>
    <subcellularLocation>
        <location evidence="1">Cytoplasm</location>
        <location evidence="1">Stress granule</location>
    </subcellularLocation>
    <subcellularLocation>
        <location evidence="4">Cytoplasm</location>
        <location evidence="4">Perinuclear region</location>
    </subcellularLocation>
    <subcellularLocation>
        <location evidence="3">Nucleus speckle</location>
    </subcellularLocation>
</comment>
<protein>
    <recommendedName>
        <fullName evidence="6">Protein CASC3</fullName>
    </recommendedName>
</protein>
<name>A0A0R3TKQ2_RODNA</name>
<keyword evidence="9" id="KW-0507">mRNA processing</keyword>
<keyword evidence="14" id="KW-0866">Nonsense-mediated mRNA decay</keyword>
<feature type="compositionally biased region" description="Polar residues" evidence="18">
    <location>
        <begin position="94"/>
        <end position="104"/>
    </location>
</feature>
<comment type="similarity">
    <text evidence="5">Belongs to the CASC3 family.</text>
</comment>
<dbReference type="Proteomes" id="UP000278807">
    <property type="component" value="Unassembled WGS sequence"/>
</dbReference>
<evidence type="ECO:0000256" key="9">
    <source>
        <dbReference type="ARBA" id="ARBA00022664"/>
    </source>
</evidence>
<feature type="compositionally biased region" description="Basic and acidic residues" evidence="18">
    <location>
        <begin position="111"/>
        <end position="126"/>
    </location>
</feature>
<feature type="compositionally biased region" description="Basic and acidic residues" evidence="18">
    <location>
        <begin position="206"/>
        <end position="223"/>
    </location>
</feature>
<dbReference type="EMBL" id="UZAE01012123">
    <property type="protein sequence ID" value="VDO03629.1"/>
    <property type="molecule type" value="Genomic_DNA"/>
</dbReference>
<dbReference type="GO" id="GO:0010494">
    <property type="term" value="C:cytoplasmic stress granule"/>
    <property type="evidence" value="ECO:0007669"/>
    <property type="project" value="UniProtKB-SubCell"/>
</dbReference>
<dbReference type="GO" id="GO:0006397">
    <property type="term" value="P:mRNA processing"/>
    <property type="evidence" value="ECO:0007669"/>
    <property type="project" value="UniProtKB-KW"/>
</dbReference>
<keyword evidence="21" id="KW-1185">Reference proteome</keyword>
<keyword evidence="13" id="KW-0694">RNA-binding</keyword>
<keyword evidence="10" id="KW-0747">Spliceosome</keyword>
<evidence type="ECO:0000256" key="18">
    <source>
        <dbReference type="SAM" id="MobiDB-lite"/>
    </source>
</evidence>
<feature type="domain" description="Btz" evidence="19">
    <location>
        <begin position="192"/>
        <end position="309"/>
    </location>
</feature>
<evidence type="ECO:0000256" key="17">
    <source>
        <dbReference type="ARBA" id="ARBA00023273"/>
    </source>
</evidence>
<feature type="compositionally biased region" description="Basic and acidic residues" evidence="18">
    <location>
        <begin position="245"/>
        <end position="261"/>
    </location>
</feature>
<feature type="compositionally biased region" description="Polar residues" evidence="18">
    <location>
        <begin position="465"/>
        <end position="492"/>
    </location>
</feature>
<gene>
    <name evidence="20" type="ORF">HNAJ_LOCUS7769</name>
</gene>
<evidence type="ECO:0000256" key="10">
    <source>
        <dbReference type="ARBA" id="ARBA00022728"/>
    </source>
</evidence>
<evidence type="ECO:0000313" key="22">
    <source>
        <dbReference type="WBParaSite" id="HNAJ_0000777301-mRNA-1"/>
    </source>
</evidence>
<keyword evidence="7" id="KW-0813">Transport</keyword>
<dbReference type="GO" id="GO:0048471">
    <property type="term" value="C:perinuclear region of cytoplasm"/>
    <property type="evidence" value="ECO:0007669"/>
    <property type="project" value="UniProtKB-SubCell"/>
</dbReference>
<evidence type="ECO:0000256" key="2">
    <source>
        <dbReference type="ARBA" id="ARBA00004279"/>
    </source>
</evidence>
<evidence type="ECO:0000256" key="4">
    <source>
        <dbReference type="ARBA" id="ARBA00004556"/>
    </source>
</evidence>
<evidence type="ECO:0000313" key="21">
    <source>
        <dbReference type="Proteomes" id="UP000278807"/>
    </source>
</evidence>
<dbReference type="WBParaSite" id="HNAJ_0000777301-mRNA-1">
    <property type="protein sequence ID" value="HNAJ_0000777301-mRNA-1"/>
    <property type="gene ID" value="HNAJ_0000777301"/>
</dbReference>
<dbReference type="GO" id="GO:0016607">
    <property type="term" value="C:nuclear speck"/>
    <property type="evidence" value="ECO:0007669"/>
    <property type="project" value="UniProtKB-SubCell"/>
</dbReference>
<proteinExistence type="inferred from homology"/>
<dbReference type="InterPro" id="IPR028544">
    <property type="entry name" value="CASC3"/>
</dbReference>
<reference evidence="22" key="1">
    <citation type="submission" date="2017-02" db="UniProtKB">
        <authorList>
            <consortium name="WormBaseParasite"/>
        </authorList>
    </citation>
    <scope>IDENTIFICATION</scope>
</reference>
<evidence type="ECO:0000256" key="14">
    <source>
        <dbReference type="ARBA" id="ARBA00023161"/>
    </source>
</evidence>
<keyword evidence="11" id="KW-0509">mRNA transport</keyword>
<evidence type="ECO:0000256" key="7">
    <source>
        <dbReference type="ARBA" id="ARBA00022448"/>
    </source>
</evidence>
<evidence type="ECO:0000256" key="16">
    <source>
        <dbReference type="ARBA" id="ARBA00023242"/>
    </source>
</evidence>
<feature type="region of interest" description="Disordered" evidence="18">
    <location>
        <begin position="312"/>
        <end position="540"/>
    </location>
</feature>
<dbReference type="GO" id="GO:0035145">
    <property type="term" value="C:exon-exon junction complex"/>
    <property type="evidence" value="ECO:0007669"/>
    <property type="project" value="InterPro"/>
</dbReference>